<evidence type="ECO:0000259" key="1">
    <source>
        <dbReference type="PROSITE" id="PS50206"/>
    </source>
</evidence>
<evidence type="ECO:0000313" key="2">
    <source>
        <dbReference type="EMBL" id="CAL4123003.1"/>
    </source>
</evidence>
<dbReference type="SUPFAM" id="SSF52821">
    <property type="entry name" value="Rhodanese/Cell cycle control phosphatase"/>
    <property type="match status" value="1"/>
</dbReference>
<dbReference type="EMBL" id="CAXKWB010021129">
    <property type="protein sequence ID" value="CAL4123003.1"/>
    <property type="molecule type" value="Genomic_DNA"/>
</dbReference>
<feature type="non-terminal residue" evidence="2">
    <location>
        <position position="164"/>
    </location>
</feature>
<organism evidence="2 3">
    <name type="scientific">Meganyctiphanes norvegica</name>
    <name type="common">Northern krill</name>
    <name type="synonym">Thysanopoda norvegica</name>
    <dbReference type="NCBI Taxonomy" id="48144"/>
    <lineage>
        <taxon>Eukaryota</taxon>
        <taxon>Metazoa</taxon>
        <taxon>Ecdysozoa</taxon>
        <taxon>Arthropoda</taxon>
        <taxon>Crustacea</taxon>
        <taxon>Multicrustacea</taxon>
        <taxon>Malacostraca</taxon>
        <taxon>Eumalacostraca</taxon>
        <taxon>Eucarida</taxon>
        <taxon>Euphausiacea</taxon>
        <taxon>Euphausiidae</taxon>
        <taxon>Meganyctiphanes</taxon>
    </lineage>
</organism>
<dbReference type="PANTHER" id="PTHR44086:SF10">
    <property type="entry name" value="THIOSULFATE SULFURTRANSFERASE_RHODANESE-LIKE DOMAIN-CONTAINING PROTEIN 3"/>
    <property type="match status" value="1"/>
</dbReference>
<dbReference type="Proteomes" id="UP001497623">
    <property type="component" value="Unassembled WGS sequence"/>
</dbReference>
<dbReference type="AlphaFoldDB" id="A0AAV2RG65"/>
<keyword evidence="3" id="KW-1185">Reference proteome</keyword>
<comment type="caution">
    <text evidence="2">The sequence shown here is derived from an EMBL/GenBank/DDBJ whole genome shotgun (WGS) entry which is preliminary data.</text>
</comment>
<dbReference type="InterPro" id="IPR036873">
    <property type="entry name" value="Rhodanese-like_dom_sf"/>
</dbReference>
<dbReference type="Gene3D" id="3.40.250.10">
    <property type="entry name" value="Rhodanese-like domain"/>
    <property type="match status" value="1"/>
</dbReference>
<feature type="domain" description="Rhodanese" evidence="1">
    <location>
        <begin position="89"/>
        <end position="153"/>
    </location>
</feature>
<reference evidence="2 3" key="1">
    <citation type="submission" date="2024-05" db="EMBL/GenBank/DDBJ databases">
        <authorList>
            <person name="Wallberg A."/>
        </authorList>
    </citation>
    <scope>NUCLEOTIDE SEQUENCE [LARGE SCALE GENOMIC DNA]</scope>
</reference>
<protein>
    <recommendedName>
        <fullName evidence="1">Rhodanese domain-containing protein</fullName>
    </recommendedName>
</protein>
<dbReference type="InterPro" id="IPR001763">
    <property type="entry name" value="Rhodanese-like_dom"/>
</dbReference>
<proteinExistence type="predicted"/>
<gene>
    <name evidence="2" type="ORF">MNOR_LOCUS23700</name>
</gene>
<dbReference type="PANTHER" id="PTHR44086">
    <property type="entry name" value="THIOSULFATE SULFURTRANSFERASE RDL2, MITOCHONDRIAL-RELATED"/>
    <property type="match status" value="1"/>
</dbReference>
<evidence type="ECO:0000313" key="3">
    <source>
        <dbReference type="Proteomes" id="UP001497623"/>
    </source>
</evidence>
<name>A0AAV2RG65_MEGNR</name>
<sequence length="164" mass="18651">MLGRVQRGDDGLKEVFSGILLLKRIRYTIPLHATPNMLPDTYDAESEHDTDEEDITIHLDSAPDVWRQEQKLTSALQVKLHLLGTTFKLSPEDFESKTGFIKPEKDSPIVTMCFVGIRSQTAQLALMGAGYTNVRNYFGSFRDWHAKGGEIQLVQQKRDKEEEL</sequence>
<dbReference type="PROSITE" id="PS50206">
    <property type="entry name" value="RHODANESE_3"/>
    <property type="match status" value="1"/>
</dbReference>
<dbReference type="Pfam" id="PF00581">
    <property type="entry name" value="Rhodanese"/>
    <property type="match status" value="1"/>
</dbReference>
<accession>A0AAV2RG65</accession>